<keyword evidence="2 4" id="KW-0472">Membrane</keyword>
<name>A0A7W7VNF0_9ACTN</name>
<organism evidence="7 8">
    <name type="scientific">Streptosporangium saharense</name>
    <dbReference type="NCBI Taxonomy" id="1706840"/>
    <lineage>
        <taxon>Bacteria</taxon>
        <taxon>Bacillati</taxon>
        <taxon>Actinomycetota</taxon>
        <taxon>Actinomycetes</taxon>
        <taxon>Streptosporangiales</taxon>
        <taxon>Streptosporangiaceae</taxon>
        <taxon>Streptosporangium</taxon>
    </lineage>
</organism>
<dbReference type="EMBL" id="JACHJP010000003">
    <property type="protein sequence ID" value="MBB4916603.1"/>
    <property type="molecule type" value="Genomic_DNA"/>
</dbReference>
<keyword evidence="3" id="KW-0998">Cell outer membrane</keyword>
<gene>
    <name evidence="7" type="ORF">FHS44_003691</name>
</gene>
<sequence length="186" mass="19700">MSRSPERLTALALTFVLVAGLPVTAWADEEPTAGVEEIVAPVEDIVAEVESLDGAESESKRGEEVTVALTSDVLFALDKAVLTSGAKQRLRRVAERIRAESAGGQVRIEGHTDDQGSDAYNDALSLRRAQAVRQALQAALAGTGTTLLAKGFGESRPRVPNVVDGAPVEANRAKNRRVEIVFAAAR</sequence>
<evidence type="ECO:0000256" key="2">
    <source>
        <dbReference type="ARBA" id="ARBA00023136"/>
    </source>
</evidence>
<evidence type="ECO:0000256" key="3">
    <source>
        <dbReference type="ARBA" id="ARBA00023237"/>
    </source>
</evidence>
<dbReference type="PANTHER" id="PTHR30329">
    <property type="entry name" value="STATOR ELEMENT OF FLAGELLAR MOTOR COMPLEX"/>
    <property type="match status" value="1"/>
</dbReference>
<feature type="signal peptide" evidence="5">
    <location>
        <begin position="1"/>
        <end position="27"/>
    </location>
</feature>
<comment type="caution">
    <text evidence="7">The sequence shown here is derived from an EMBL/GenBank/DDBJ whole genome shotgun (WGS) entry which is preliminary data.</text>
</comment>
<proteinExistence type="predicted"/>
<dbReference type="PROSITE" id="PS51123">
    <property type="entry name" value="OMPA_2"/>
    <property type="match status" value="1"/>
</dbReference>
<dbReference type="InterPro" id="IPR006664">
    <property type="entry name" value="OMP_bac"/>
</dbReference>
<reference evidence="7 8" key="1">
    <citation type="submission" date="2020-08" db="EMBL/GenBank/DDBJ databases">
        <title>Genomic Encyclopedia of Type Strains, Phase III (KMG-III): the genomes of soil and plant-associated and newly described type strains.</title>
        <authorList>
            <person name="Whitman W."/>
        </authorList>
    </citation>
    <scope>NUCLEOTIDE SEQUENCE [LARGE SCALE GENOMIC DNA]</scope>
    <source>
        <strain evidence="7 8">CECT 8840</strain>
    </source>
</reference>
<dbReference type="AlphaFoldDB" id="A0A7W7VNF0"/>
<dbReference type="PRINTS" id="PR01021">
    <property type="entry name" value="OMPADOMAIN"/>
</dbReference>
<accession>A0A7W7VNF0</accession>
<dbReference type="CDD" id="cd07185">
    <property type="entry name" value="OmpA_C-like"/>
    <property type="match status" value="1"/>
</dbReference>
<evidence type="ECO:0000313" key="7">
    <source>
        <dbReference type="EMBL" id="MBB4916603.1"/>
    </source>
</evidence>
<dbReference type="InterPro" id="IPR006665">
    <property type="entry name" value="OmpA-like"/>
</dbReference>
<feature type="domain" description="OmpA-like" evidence="6">
    <location>
        <begin position="62"/>
        <end position="186"/>
    </location>
</feature>
<comment type="subcellular location">
    <subcellularLocation>
        <location evidence="1">Cell outer membrane</location>
    </subcellularLocation>
</comment>
<dbReference type="PANTHER" id="PTHR30329:SF21">
    <property type="entry name" value="LIPOPROTEIN YIAD-RELATED"/>
    <property type="match status" value="1"/>
</dbReference>
<evidence type="ECO:0000256" key="5">
    <source>
        <dbReference type="SAM" id="SignalP"/>
    </source>
</evidence>
<dbReference type="GO" id="GO:0009279">
    <property type="term" value="C:cell outer membrane"/>
    <property type="evidence" value="ECO:0007669"/>
    <property type="project" value="UniProtKB-SubCell"/>
</dbReference>
<keyword evidence="5" id="KW-0732">Signal</keyword>
<dbReference type="SUPFAM" id="SSF103088">
    <property type="entry name" value="OmpA-like"/>
    <property type="match status" value="1"/>
</dbReference>
<dbReference type="RefSeq" id="WP_184716096.1">
    <property type="nucleotide sequence ID" value="NZ_JACHJP010000003.1"/>
</dbReference>
<feature type="chain" id="PRO_5031077013" evidence="5">
    <location>
        <begin position="28"/>
        <end position="186"/>
    </location>
</feature>
<dbReference type="InterPro" id="IPR050330">
    <property type="entry name" value="Bact_OuterMem_StrucFunc"/>
</dbReference>
<evidence type="ECO:0000256" key="4">
    <source>
        <dbReference type="PROSITE-ProRule" id="PRU00473"/>
    </source>
</evidence>
<evidence type="ECO:0000256" key="1">
    <source>
        <dbReference type="ARBA" id="ARBA00004442"/>
    </source>
</evidence>
<dbReference type="InterPro" id="IPR036737">
    <property type="entry name" value="OmpA-like_sf"/>
</dbReference>
<dbReference type="Pfam" id="PF00691">
    <property type="entry name" value="OmpA"/>
    <property type="match status" value="1"/>
</dbReference>
<dbReference type="Proteomes" id="UP000552644">
    <property type="component" value="Unassembled WGS sequence"/>
</dbReference>
<keyword evidence="8" id="KW-1185">Reference proteome</keyword>
<evidence type="ECO:0000313" key="8">
    <source>
        <dbReference type="Proteomes" id="UP000552644"/>
    </source>
</evidence>
<dbReference type="Gene3D" id="3.30.1330.60">
    <property type="entry name" value="OmpA-like domain"/>
    <property type="match status" value="1"/>
</dbReference>
<protein>
    <submittedName>
        <fullName evidence="7">Outer membrane protein OmpA-like peptidoglycan-associated protein</fullName>
    </submittedName>
</protein>
<evidence type="ECO:0000259" key="6">
    <source>
        <dbReference type="PROSITE" id="PS51123"/>
    </source>
</evidence>